<proteinExistence type="predicted"/>
<feature type="non-terminal residue" evidence="1">
    <location>
        <position position="1"/>
    </location>
</feature>
<reference evidence="1" key="1">
    <citation type="submission" date="2015-11" db="EMBL/GenBank/DDBJ databases">
        <title>De novo transcriptome assembly of four potential Pierce s Disease insect vectors from Arizona vineyards.</title>
        <authorList>
            <person name="Tassone E.E."/>
        </authorList>
    </citation>
    <scope>NUCLEOTIDE SEQUENCE</scope>
</reference>
<protein>
    <submittedName>
        <fullName evidence="1">Uncharacterized protein</fullName>
    </submittedName>
</protein>
<dbReference type="AlphaFoldDB" id="A0A1B6FRY4"/>
<feature type="non-terminal residue" evidence="1">
    <location>
        <position position="493"/>
    </location>
</feature>
<sequence>TYKKKVETIQKVYPDLDMWKEDKYLKTIAENSLEEDEQKPGESTEDYYKRIYAQKATESDNDYKKRVYTRRPDEPDEAYVTRIDSLRKLFPESSIWTEDSDLTNSADYYKLLHKRKDGEDNDTYYSRLVARGDDEDVQKYKEKIRIIQQVYPELSLWTDDKYLNIIKANSEDGPTTRDTSDEYYLSAYAQKPTESDIDYKKRVYTRLTGETDADYVTRISTLRRLFPTSRIWTEDEDLTYSEDYHRLLSQQMPGEDTDAYYSRLVAPQPDESDDSYVSRLNIIKQVNPDLPLWYEDKYLKYVTKYYKLKYAKQPSETDSEYYVRLLKQEKGENTDNYVKRVKNLSTLFPDLDVWQNIDQIEISRTYYEQLFKRKLGESLDQYYNRIMYQGLNESPDQYVKRISFIQALFSDLDLWTNPRYLMFTAKYFLLLFKQFPDENDFDYYSRIFKRKPDETNEEYTKRIDIIYKIKPSLRFIFNNVTYLNYTRDYYQQL</sequence>
<name>A0A1B6FRY4_9HEMI</name>
<evidence type="ECO:0000313" key="1">
    <source>
        <dbReference type="EMBL" id="JAS52948.1"/>
    </source>
</evidence>
<dbReference type="EMBL" id="GECZ01016821">
    <property type="protein sequence ID" value="JAS52948.1"/>
    <property type="molecule type" value="Transcribed_RNA"/>
</dbReference>
<organism evidence="1">
    <name type="scientific">Cuerna arida</name>
    <dbReference type="NCBI Taxonomy" id="1464854"/>
    <lineage>
        <taxon>Eukaryota</taxon>
        <taxon>Metazoa</taxon>
        <taxon>Ecdysozoa</taxon>
        <taxon>Arthropoda</taxon>
        <taxon>Hexapoda</taxon>
        <taxon>Insecta</taxon>
        <taxon>Pterygota</taxon>
        <taxon>Neoptera</taxon>
        <taxon>Paraneoptera</taxon>
        <taxon>Hemiptera</taxon>
        <taxon>Auchenorrhyncha</taxon>
        <taxon>Membracoidea</taxon>
        <taxon>Cicadellidae</taxon>
        <taxon>Cicadellinae</taxon>
        <taxon>Proconiini</taxon>
        <taxon>Cuerna</taxon>
    </lineage>
</organism>
<gene>
    <name evidence="1" type="ORF">g.39093</name>
</gene>
<accession>A0A1B6FRY4</accession>